<name>A0A0G0M6M1_9BACT</name>
<protein>
    <submittedName>
        <fullName evidence="1">Uncharacterized protein</fullName>
    </submittedName>
</protein>
<comment type="caution">
    <text evidence="1">The sequence shown here is derived from an EMBL/GenBank/DDBJ whole genome shotgun (WGS) entry which is preliminary data.</text>
</comment>
<proteinExistence type="predicted"/>
<gene>
    <name evidence="1" type="ORF">UT24_C0032G0007</name>
</gene>
<sequence>MDKELNWSEKEIKEIGSRIVGLREDQIAALITISGVEFDFKDIENVVADIKTNKEKSGHLEIVICEADTKESLLWWLEFFEKHSK</sequence>
<dbReference type="EMBL" id="LBWB01000032">
    <property type="protein sequence ID" value="KKQ98877.1"/>
    <property type="molecule type" value="Genomic_DNA"/>
</dbReference>
<dbReference type="STRING" id="1618574.UT24_C0032G0007"/>
<evidence type="ECO:0000313" key="1">
    <source>
        <dbReference type="EMBL" id="KKQ98877.1"/>
    </source>
</evidence>
<dbReference type="AlphaFoldDB" id="A0A0G0M6M1"/>
<evidence type="ECO:0000313" key="2">
    <source>
        <dbReference type="Proteomes" id="UP000033881"/>
    </source>
</evidence>
<dbReference type="Proteomes" id="UP000033881">
    <property type="component" value="Unassembled WGS sequence"/>
</dbReference>
<organism evidence="1 2">
    <name type="scientific">Candidatus Woesebacteria bacterium GW2011_GWB1_39_12</name>
    <dbReference type="NCBI Taxonomy" id="1618574"/>
    <lineage>
        <taxon>Bacteria</taxon>
        <taxon>Candidatus Woeseibacteriota</taxon>
    </lineage>
</organism>
<reference evidence="1 2" key="1">
    <citation type="journal article" date="2015" name="Nature">
        <title>rRNA introns, odd ribosomes, and small enigmatic genomes across a large radiation of phyla.</title>
        <authorList>
            <person name="Brown C.T."/>
            <person name="Hug L.A."/>
            <person name="Thomas B.C."/>
            <person name="Sharon I."/>
            <person name="Castelle C.J."/>
            <person name="Singh A."/>
            <person name="Wilkins M.J."/>
            <person name="Williams K.H."/>
            <person name="Banfield J.F."/>
        </authorList>
    </citation>
    <scope>NUCLEOTIDE SEQUENCE [LARGE SCALE GENOMIC DNA]</scope>
</reference>
<accession>A0A0G0M6M1</accession>